<dbReference type="Gene3D" id="3.40.50.10440">
    <property type="entry name" value="Dihydroxyacetone kinase, domain 1"/>
    <property type="match status" value="1"/>
</dbReference>
<dbReference type="RefSeq" id="WP_248252339.1">
    <property type="nucleotide sequence ID" value="NZ_JAIWJX010000002.1"/>
</dbReference>
<evidence type="ECO:0000313" key="3">
    <source>
        <dbReference type="EMBL" id="MCK6256707.1"/>
    </source>
</evidence>
<proteinExistence type="predicted"/>
<accession>A0A9X2BF01</accession>
<evidence type="ECO:0000313" key="4">
    <source>
        <dbReference type="Proteomes" id="UP001139011"/>
    </source>
</evidence>
<protein>
    <submittedName>
        <fullName evidence="3">DegV family protein</fullName>
    </submittedName>
</protein>
<organism evidence="3 4">
    <name type="scientific">Fictibacillus marinisediminis</name>
    <dbReference type="NCBI Taxonomy" id="2878389"/>
    <lineage>
        <taxon>Bacteria</taxon>
        <taxon>Bacillati</taxon>
        <taxon>Bacillota</taxon>
        <taxon>Bacilli</taxon>
        <taxon>Bacillales</taxon>
        <taxon>Fictibacillaceae</taxon>
        <taxon>Fictibacillus</taxon>
    </lineage>
</organism>
<dbReference type="Pfam" id="PF02645">
    <property type="entry name" value="DegV"/>
    <property type="match status" value="1"/>
</dbReference>
<dbReference type="InterPro" id="IPR043168">
    <property type="entry name" value="DegV_C"/>
</dbReference>
<dbReference type="InterPro" id="IPR003797">
    <property type="entry name" value="DegV"/>
</dbReference>
<gene>
    <name evidence="3" type="ORF">LCY76_08880</name>
</gene>
<dbReference type="AlphaFoldDB" id="A0A9X2BF01"/>
<evidence type="ECO:0000256" key="1">
    <source>
        <dbReference type="ARBA" id="ARBA00003238"/>
    </source>
</evidence>
<dbReference type="PROSITE" id="PS51482">
    <property type="entry name" value="DEGV"/>
    <property type="match status" value="1"/>
</dbReference>
<dbReference type="InterPro" id="IPR050270">
    <property type="entry name" value="DegV_domain_contain"/>
</dbReference>
<comment type="caution">
    <text evidence="3">The sequence shown here is derived from an EMBL/GenBank/DDBJ whole genome shotgun (WGS) entry which is preliminary data.</text>
</comment>
<dbReference type="Gene3D" id="3.30.1180.10">
    <property type="match status" value="1"/>
</dbReference>
<dbReference type="Proteomes" id="UP001139011">
    <property type="component" value="Unassembled WGS sequence"/>
</dbReference>
<reference evidence="3" key="1">
    <citation type="submission" date="2021-09" db="EMBL/GenBank/DDBJ databases">
        <title>Genome analysis of Fictibacillus sp. KIGAM418 isolated from marine sediment.</title>
        <authorList>
            <person name="Seo M.-J."/>
            <person name="Cho E.-S."/>
            <person name="Hwang C.Y."/>
        </authorList>
    </citation>
    <scope>NUCLEOTIDE SEQUENCE</scope>
    <source>
        <strain evidence="3">KIGAM418</strain>
    </source>
</reference>
<dbReference type="GO" id="GO:0008289">
    <property type="term" value="F:lipid binding"/>
    <property type="evidence" value="ECO:0007669"/>
    <property type="project" value="UniProtKB-KW"/>
</dbReference>
<keyword evidence="2" id="KW-0446">Lipid-binding</keyword>
<dbReference type="NCBIfam" id="TIGR00762">
    <property type="entry name" value="DegV"/>
    <property type="match status" value="1"/>
</dbReference>
<dbReference type="Gene3D" id="2.20.28.50">
    <property type="entry name" value="degv family protein"/>
    <property type="match status" value="1"/>
</dbReference>
<sequence length="288" mass="31835">MGVQIITDSGCDLPQHIIDELEINMLPLVVTIHSHEEYDRKTIQPLQLYNQMREGAAPKTSQVPPLLVKQAFQKCAVTETPCVYITLSSGLSGTFQTAELMRQEVLEEYPHANISVIDSQCASLGFGLVVYQAAKAAKEGKNLEEVINTANYYLSHTEHIFTVDDLEYLLRGGRVSRTAAVMGSLLKIKPVLHMKEGKLYPIEKIRGKKKVFGRMIELMKERGTSFEDQIIGISHADDQEAANALKEMIKAETGCEQIMISMIGCAIGSHAGPGTIAMFFLTKPYSDA</sequence>
<dbReference type="SUPFAM" id="SSF82549">
    <property type="entry name" value="DAK1/DegV-like"/>
    <property type="match status" value="1"/>
</dbReference>
<dbReference type="PANTHER" id="PTHR33434:SF3">
    <property type="entry name" value="DEGV DOMAIN-CONTAINING PROTEIN YITS"/>
    <property type="match status" value="1"/>
</dbReference>
<evidence type="ECO:0000256" key="2">
    <source>
        <dbReference type="ARBA" id="ARBA00023121"/>
    </source>
</evidence>
<name>A0A9X2BF01_9BACL</name>
<keyword evidence="4" id="KW-1185">Reference proteome</keyword>
<dbReference type="PANTHER" id="PTHR33434">
    <property type="entry name" value="DEGV DOMAIN-CONTAINING PROTEIN DR_1986-RELATED"/>
    <property type="match status" value="1"/>
</dbReference>
<dbReference type="EMBL" id="JAIWJX010000002">
    <property type="protein sequence ID" value="MCK6256707.1"/>
    <property type="molecule type" value="Genomic_DNA"/>
</dbReference>
<comment type="function">
    <text evidence="1">May bind long-chain fatty acids, such as palmitate, and may play a role in lipid transport or fatty acid metabolism.</text>
</comment>